<accession>A0A517PM93</accession>
<dbReference type="Pfam" id="PF13460">
    <property type="entry name" value="NAD_binding_10"/>
    <property type="match status" value="1"/>
</dbReference>
<dbReference type="InterPro" id="IPR021295">
    <property type="entry name" value="DUF2867"/>
</dbReference>
<dbReference type="AlphaFoldDB" id="A0A517PM93"/>
<feature type="domain" description="NAD(P)-binding" evidence="1">
    <location>
        <begin position="17"/>
        <end position="132"/>
    </location>
</feature>
<dbReference type="EMBL" id="CP036266">
    <property type="protein sequence ID" value="QDT20502.1"/>
    <property type="molecule type" value="Genomic_DNA"/>
</dbReference>
<protein>
    <submittedName>
        <fullName evidence="2">NmrA-like family protein</fullName>
    </submittedName>
</protein>
<dbReference type="SUPFAM" id="SSF55961">
    <property type="entry name" value="Bet v1-like"/>
    <property type="match status" value="1"/>
</dbReference>
<sequence>MPELSAADASELILLTGATGYVGGRLLQVLESRGARLRCLARRPEVLRERVSETTEVVYGDVLEPETLLPALTGVKVAYYLIHSMGESGSFEENDRRAAEHFARAAREAGVERIIYLGGLGDEAESLSPHLRSRQEVGRILRSSGVPVIEFRASIVIGSGSLSFEMIRSLVERLPVMITPKWVMRAAQPIAIEDLIAYLTEALEIPLPESQTFEIGGADQVSYAEIMRVYARCRGMRVRMISVPVLTPYLSSLWLGLVTPLYARIGRKLIESIVHSTVVQDERARDAFSIEPMGIESAIQRALNNEEREFAETRWSDAVSSSGQVRSWSGVRFGNRLVDARSTTVACPPEIAFQPIQRIGGKSGWYACNWLWHLRGWMDLLVGGIGVRRGRAHPERLRVGDTVDFWRVEAFEPNRRLRLAAEMKLPGRAWLEFEVKEDAQGSTISQTAIFDPVGLWGRLYWYAVCPLHYFVFAGMLKNIARAAEGIQGAESSSKPSLSR</sequence>
<dbReference type="Pfam" id="PF11066">
    <property type="entry name" value="DUF2867"/>
    <property type="match status" value="1"/>
</dbReference>
<name>A0A517PM93_9PLAN</name>
<organism evidence="2 3">
    <name type="scientific">Gimesia chilikensis</name>
    <dbReference type="NCBI Taxonomy" id="2605989"/>
    <lineage>
        <taxon>Bacteria</taxon>
        <taxon>Pseudomonadati</taxon>
        <taxon>Planctomycetota</taxon>
        <taxon>Planctomycetia</taxon>
        <taxon>Planctomycetales</taxon>
        <taxon>Planctomycetaceae</taxon>
        <taxon>Gimesia</taxon>
    </lineage>
</organism>
<evidence type="ECO:0000313" key="2">
    <source>
        <dbReference type="EMBL" id="QDT20502.1"/>
    </source>
</evidence>
<dbReference type="PANTHER" id="PTHR43162:SF1">
    <property type="entry name" value="PRESTALK A DIFFERENTIATION PROTEIN A"/>
    <property type="match status" value="1"/>
</dbReference>
<dbReference type="RefSeq" id="WP_145183402.1">
    <property type="nucleotide sequence ID" value="NZ_CP036266.1"/>
</dbReference>
<proteinExistence type="predicted"/>
<dbReference type="OrthoDB" id="9774199at2"/>
<dbReference type="InterPro" id="IPR051604">
    <property type="entry name" value="Ergot_Alk_Oxidoreductase"/>
</dbReference>
<dbReference type="Gene3D" id="3.40.50.720">
    <property type="entry name" value="NAD(P)-binding Rossmann-like Domain"/>
    <property type="match status" value="1"/>
</dbReference>
<gene>
    <name evidence="2" type="ORF">HG66A1_22880</name>
</gene>
<keyword evidence="3" id="KW-1185">Reference proteome</keyword>
<evidence type="ECO:0000259" key="1">
    <source>
        <dbReference type="Pfam" id="PF13460"/>
    </source>
</evidence>
<reference evidence="2 3" key="1">
    <citation type="submission" date="2019-02" db="EMBL/GenBank/DDBJ databases">
        <title>Deep-cultivation of Planctomycetes and their phenomic and genomic characterization uncovers novel biology.</title>
        <authorList>
            <person name="Wiegand S."/>
            <person name="Jogler M."/>
            <person name="Boedeker C."/>
            <person name="Pinto D."/>
            <person name="Vollmers J."/>
            <person name="Rivas-Marin E."/>
            <person name="Kohn T."/>
            <person name="Peeters S.H."/>
            <person name="Heuer A."/>
            <person name="Rast P."/>
            <person name="Oberbeckmann S."/>
            <person name="Bunk B."/>
            <person name="Jeske O."/>
            <person name="Meyerdierks A."/>
            <person name="Storesund J.E."/>
            <person name="Kallscheuer N."/>
            <person name="Luecker S."/>
            <person name="Lage O.M."/>
            <person name="Pohl T."/>
            <person name="Merkel B.J."/>
            <person name="Hornburger P."/>
            <person name="Mueller R.-W."/>
            <person name="Bruemmer F."/>
            <person name="Labrenz M."/>
            <person name="Spormann A.M."/>
            <person name="Op den Camp H."/>
            <person name="Overmann J."/>
            <person name="Amann R."/>
            <person name="Jetten M.S.M."/>
            <person name="Mascher T."/>
            <person name="Medema M.H."/>
            <person name="Devos D.P."/>
            <person name="Kaster A.-K."/>
            <person name="Ovreas L."/>
            <person name="Rohde M."/>
            <person name="Galperin M.Y."/>
            <person name="Jogler C."/>
        </authorList>
    </citation>
    <scope>NUCLEOTIDE SEQUENCE [LARGE SCALE GENOMIC DNA]</scope>
    <source>
        <strain evidence="2 3">HG66A1</strain>
    </source>
</reference>
<dbReference type="PANTHER" id="PTHR43162">
    <property type="match status" value="1"/>
</dbReference>
<dbReference type="SUPFAM" id="SSF51735">
    <property type="entry name" value="NAD(P)-binding Rossmann-fold domains"/>
    <property type="match status" value="1"/>
</dbReference>
<dbReference type="InterPro" id="IPR036291">
    <property type="entry name" value="NAD(P)-bd_dom_sf"/>
</dbReference>
<dbReference type="Proteomes" id="UP000320421">
    <property type="component" value="Chromosome"/>
</dbReference>
<evidence type="ECO:0000313" key="3">
    <source>
        <dbReference type="Proteomes" id="UP000320421"/>
    </source>
</evidence>
<dbReference type="InterPro" id="IPR016040">
    <property type="entry name" value="NAD(P)-bd_dom"/>
</dbReference>